<evidence type="ECO:0000313" key="1">
    <source>
        <dbReference type="EMBL" id="CAF0809593.1"/>
    </source>
</evidence>
<dbReference type="Proteomes" id="UP000663860">
    <property type="component" value="Unassembled WGS sequence"/>
</dbReference>
<dbReference type="EMBL" id="CAJNOE010000048">
    <property type="protein sequence ID" value="CAF0809593.1"/>
    <property type="molecule type" value="Genomic_DNA"/>
</dbReference>
<comment type="caution">
    <text evidence="1">The sequence shown here is derived from an EMBL/GenBank/DDBJ whole genome shotgun (WGS) entry which is preliminary data.</text>
</comment>
<gene>
    <name evidence="1" type="ORF">IZO911_LOCUS7385</name>
</gene>
<dbReference type="AlphaFoldDB" id="A0A813T6I6"/>
<protein>
    <submittedName>
        <fullName evidence="1">Uncharacterized protein</fullName>
    </submittedName>
</protein>
<proteinExistence type="predicted"/>
<name>A0A813T6I6_9BILA</name>
<reference evidence="1" key="1">
    <citation type="submission" date="2021-02" db="EMBL/GenBank/DDBJ databases">
        <authorList>
            <person name="Nowell W R."/>
        </authorList>
    </citation>
    <scope>NUCLEOTIDE SEQUENCE</scope>
</reference>
<sequence length="91" mass="10435">MTTNNYAQRELPDQFHRSVDHMCRNGLVTWDKPAKLILIQFANNQILRIPIDRLRSIIDPHIVSSSSGADGVLPFDSHQLAQWLLKNSEIQ</sequence>
<evidence type="ECO:0000313" key="2">
    <source>
        <dbReference type="Proteomes" id="UP000663860"/>
    </source>
</evidence>
<organism evidence="1 2">
    <name type="scientific">Adineta steineri</name>
    <dbReference type="NCBI Taxonomy" id="433720"/>
    <lineage>
        <taxon>Eukaryota</taxon>
        <taxon>Metazoa</taxon>
        <taxon>Spiralia</taxon>
        <taxon>Gnathifera</taxon>
        <taxon>Rotifera</taxon>
        <taxon>Eurotatoria</taxon>
        <taxon>Bdelloidea</taxon>
        <taxon>Adinetida</taxon>
        <taxon>Adinetidae</taxon>
        <taxon>Adineta</taxon>
    </lineage>
</organism>
<accession>A0A813T6I6</accession>